<evidence type="ECO:0000256" key="1">
    <source>
        <dbReference type="SAM" id="Phobius"/>
    </source>
</evidence>
<dbReference type="Gene3D" id="3.30.2080.10">
    <property type="entry name" value="GH92 mannosidase domain"/>
    <property type="match status" value="1"/>
</dbReference>
<dbReference type="AlphaFoldDB" id="A0A8H4AZI9"/>
<dbReference type="InterPro" id="IPR008928">
    <property type="entry name" value="6-hairpin_glycosidase_sf"/>
</dbReference>
<dbReference type="PANTHER" id="PTHR12143">
    <property type="entry name" value="PEPTIDE N-GLYCANASE PNGASE -RELATED"/>
    <property type="match status" value="1"/>
</dbReference>
<dbReference type="GO" id="GO:0030246">
    <property type="term" value="F:carbohydrate binding"/>
    <property type="evidence" value="ECO:0007669"/>
    <property type="project" value="InterPro"/>
</dbReference>
<feature type="transmembrane region" description="Helical" evidence="1">
    <location>
        <begin position="7"/>
        <end position="25"/>
    </location>
</feature>
<dbReference type="EMBL" id="WTPW01000103">
    <property type="protein sequence ID" value="KAF0547884.1"/>
    <property type="molecule type" value="Genomic_DNA"/>
</dbReference>
<organism evidence="4 5">
    <name type="scientific">Gigaspora margarita</name>
    <dbReference type="NCBI Taxonomy" id="4874"/>
    <lineage>
        <taxon>Eukaryota</taxon>
        <taxon>Fungi</taxon>
        <taxon>Fungi incertae sedis</taxon>
        <taxon>Mucoromycota</taxon>
        <taxon>Glomeromycotina</taxon>
        <taxon>Glomeromycetes</taxon>
        <taxon>Diversisporales</taxon>
        <taxon>Gigasporaceae</taxon>
        <taxon>Gigaspora</taxon>
    </lineage>
</organism>
<dbReference type="GO" id="GO:0005975">
    <property type="term" value="P:carbohydrate metabolic process"/>
    <property type="evidence" value="ECO:0007669"/>
    <property type="project" value="InterPro"/>
</dbReference>
<keyword evidence="4" id="KW-0378">Hydrolase</keyword>
<dbReference type="PANTHER" id="PTHR12143:SF38">
    <property type="entry name" value="ALPHA-1,2-MANNOSIDASE FAMILY PROTEIN (AFU_ORTHOLOGUE AFUA_5G10520)"/>
    <property type="match status" value="1"/>
</dbReference>
<evidence type="ECO:0000259" key="2">
    <source>
        <dbReference type="Pfam" id="PF07971"/>
    </source>
</evidence>
<protein>
    <submittedName>
        <fullName evidence="4">Glycoside hydrolase family 92 protein</fullName>
    </submittedName>
</protein>
<proteinExistence type="predicted"/>
<dbReference type="Gene3D" id="1.20.1050.60">
    <property type="entry name" value="alpha-1,2-mannosidase"/>
    <property type="match status" value="1"/>
</dbReference>
<dbReference type="NCBIfam" id="TIGR01180">
    <property type="entry name" value="aman2_put"/>
    <property type="match status" value="1"/>
</dbReference>
<dbReference type="InterPro" id="IPR050883">
    <property type="entry name" value="PNGase"/>
</dbReference>
<feature type="domain" description="Glycosyl hydrolase family 92 N-terminal" evidence="3">
    <location>
        <begin position="57"/>
        <end position="293"/>
    </location>
</feature>
<dbReference type="GO" id="GO:0000224">
    <property type="term" value="F:peptide-N4-(N-acetyl-beta-glucosaminyl)asparagine amidase activity"/>
    <property type="evidence" value="ECO:0007669"/>
    <property type="project" value="TreeGrafter"/>
</dbReference>
<name>A0A8H4AZI9_GIGMA</name>
<keyword evidence="1" id="KW-1133">Transmembrane helix</keyword>
<dbReference type="Gene3D" id="2.70.98.10">
    <property type="match status" value="1"/>
</dbReference>
<dbReference type="Pfam" id="PF07971">
    <property type="entry name" value="Glyco_hydro_92"/>
    <property type="match status" value="1"/>
</dbReference>
<keyword evidence="1" id="KW-0472">Membrane</keyword>
<sequence length="807" mass="91317">MDKRIKIFILSFFLSILFLIIVYSIPAGRTPLFTSQEVNLDGIDERIDRVNVTGFADPLIGTAKDGHVFPGPCLPFGVVKVGFDTGEQNSNAGYTVNGRITGISHLHVSGTGGEPKYGVISQFPVVDWPQNKISINDYFSERSFEHFEVGYSKFGLKRYNITVELTASHRVGLHRYTFPSAENYAKVILDLSHILSFGWGYIATFEEGAIISLSLNQIKGAGQYRGGWNSNGPYKVYFCSQFNVNATKQATWWNNRIDEDTTSCVGTSGDKIGAILTFDTIKNPIIISRVGISFISADQACDNAESEIPDWNFDIVKQKAVDAWDNELGKIRVESDDKILTKTFYSSLYRTMIIPSDRTGENPLWKSFDNNGKLVPYYEDFYTLWDTFRTTNPLFTLFQSQRAVDIARSLIDIYENVGYMPDGRSGSWNGITQGGSNADMVIAETYLKEIDINGKIDWNIAYEALLKDAEIDPWDEGLFQGRLYLTDYKKYGYIPSPYDRRIGYINSPSSRTLEYSANDYSISLVAKGLGKIDDYIKYKNRAASWENIWCSNITYDGVEGFIIPRFRNGSFDTEWASGYNLVNDIYSFYEGTSWDYSLDVPFDVKRLIQLSGGPERFEDRLDKTFADKSFLGGYYNIGNEPSFFHTCLYHFIGKQYKSVDVIRTIMKTKFGIGQDGIPGNDDSGAMGSWYAFNAIGIFPLAGTDIYLINSPCFNKVTIYLSTSPLKSFTIITHNLTDINIYVQNVKINKKEWEKTWFRHQDISEGAVMELQMGSEPSKIWGVIGDGEDNREIEDRVVPPSMSDYMNK</sequence>
<dbReference type="GO" id="GO:0006516">
    <property type="term" value="P:glycoprotein catabolic process"/>
    <property type="evidence" value="ECO:0007669"/>
    <property type="project" value="TreeGrafter"/>
</dbReference>
<reference evidence="4 5" key="1">
    <citation type="journal article" date="2019" name="Environ. Microbiol.">
        <title>At the nexus of three kingdoms: the genome of the mycorrhizal fungus Gigaspora margarita provides insights into plant, endobacterial and fungal interactions.</title>
        <authorList>
            <person name="Venice F."/>
            <person name="Ghignone S."/>
            <person name="Salvioli di Fossalunga A."/>
            <person name="Amselem J."/>
            <person name="Novero M."/>
            <person name="Xianan X."/>
            <person name="Sedzielewska Toro K."/>
            <person name="Morin E."/>
            <person name="Lipzen A."/>
            <person name="Grigoriev I.V."/>
            <person name="Henrissat B."/>
            <person name="Martin F.M."/>
            <person name="Bonfante P."/>
        </authorList>
    </citation>
    <scope>NUCLEOTIDE SEQUENCE [LARGE SCALE GENOMIC DNA]</scope>
    <source>
        <strain evidence="4 5">BEG34</strain>
    </source>
</reference>
<dbReference type="Pfam" id="PF17678">
    <property type="entry name" value="Glyco_hydro_92N"/>
    <property type="match status" value="1"/>
</dbReference>
<dbReference type="Gene3D" id="1.20.1610.10">
    <property type="entry name" value="alpha-1,2-mannosidases domains"/>
    <property type="match status" value="1"/>
</dbReference>
<gene>
    <name evidence="4" type="ORF">F8M41_000355</name>
</gene>
<evidence type="ECO:0000313" key="5">
    <source>
        <dbReference type="Proteomes" id="UP000439903"/>
    </source>
</evidence>
<dbReference type="SUPFAM" id="SSF48208">
    <property type="entry name" value="Six-hairpin glycosidases"/>
    <property type="match status" value="1"/>
</dbReference>
<keyword evidence="5" id="KW-1185">Reference proteome</keyword>
<dbReference type="InterPro" id="IPR012939">
    <property type="entry name" value="Glyco_hydro_92"/>
</dbReference>
<dbReference type="InterPro" id="IPR014718">
    <property type="entry name" value="GH-type_carb-bd"/>
</dbReference>
<dbReference type="GO" id="GO:0005829">
    <property type="term" value="C:cytosol"/>
    <property type="evidence" value="ECO:0007669"/>
    <property type="project" value="TreeGrafter"/>
</dbReference>
<evidence type="ECO:0000259" key="3">
    <source>
        <dbReference type="Pfam" id="PF17678"/>
    </source>
</evidence>
<dbReference type="InterPro" id="IPR005887">
    <property type="entry name" value="GH92_a_mannosidase_put"/>
</dbReference>
<accession>A0A8H4AZI9</accession>
<evidence type="ECO:0000313" key="4">
    <source>
        <dbReference type="EMBL" id="KAF0547884.1"/>
    </source>
</evidence>
<feature type="domain" description="Glycosyl hydrolase family 92" evidence="2">
    <location>
        <begin position="299"/>
        <end position="774"/>
    </location>
</feature>
<keyword evidence="1" id="KW-0812">Transmembrane</keyword>
<dbReference type="OrthoDB" id="2348006at2759"/>
<dbReference type="Proteomes" id="UP000439903">
    <property type="component" value="Unassembled WGS sequence"/>
</dbReference>
<dbReference type="InterPro" id="IPR041371">
    <property type="entry name" value="GH92_N"/>
</dbReference>
<comment type="caution">
    <text evidence="4">The sequence shown here is derived from an EMBL/GenBank/DDBJ whole genome shotgun (WGS) entry which is preliminary data.</text>
</comment>
<dbReference type="FunFam" id="3.30.2080.10:FF:000001">
    <property type="entry name" value="Alpha-1,2-mannosidase subfamily"/>
    <property type="match status" value="1"/>
</dbReference>
<dbReference type="GO" id="GO:0005634">
    <property type="term" value="C:nucleus"/>
    <property type="evidence" value="ECO:0007669"/>
    <property type="project" value="TreeGrafter"/>
</dbReference>